<comment type="caution">
    <text evidence="3">The sequence shown here is derived from an EMBL/GenBank/DDBJ whole genome shotgun (WGS) entry which is preliminary data.</text>
</comment>
<dbReference type="InterPro" id="IPR004173">
    <property type="entry name" value="3H_domain"/>
</dbReference>
<gene>
    <name evidence="3" type="ORF">ACFQ3L_01815</name>
</gene>
<dbReference type="Proteomes" id="UP001597249">
    <property type="component" value="Unassembled WGS sequence"/>
</dbReference>
<dbReference type="InterPro" id="IPR036388">
    <property type="entry name" value="WH-like_DNA-bd_sf"/>
</dbReference>
<dbReference type="EMBL" id="JBHTMO010000003">
    <property type="protein sequence ID" value="MFD1392321.1"/>
    <property type="molecule type" value="Genomic_DNA"/>
</dbReference>
<accession>A0ABW4B6K3</accession>
<dbReference type="SUPFAM" id="SSF75500">
    <property type="entry name" value="Putative transcriptional regulator TM1602, C-terminal domain"/>
    <property type="match status" value="1"/>
</dbReference>
<evidence type="ECO:0000313" key="4">
    <source>
        <dbReference type="Proteomes" id="UP001597249"/>
    </source>
</evidence>
<reference evidence="4" key="1">
    <citation type="journal article" date="2019" name="Int. J. Syst. Evol. Microbiol.">
        <title>The Global Catalogue of Microorganisms (GCM) 10K type strain sequencing project: providing services to taxonomists for standard genome sequencing and annotation.</title>
        <authorList>
            <consortium name="The Broad Institute Genomics Platform"/>
            <consortium name="The Broad Institute Genome Sequencing Center for Infectious Disease"/>
            <person name="Wu L."/>
            <person name="Ma J."/>
        </authorList>
    </citation>
    <scope>NUCLEOTIDE SEQUENCE [LARGE SCALE GENOMIC DNA]</scope>
    <source>
        <strain evidence="4">CCM 8911</strain>
    </source>
</reference>
<dbReference type="SUPFAM" id="SSF46785">
    <property type="entry name" value="Winged helix' DNA-binding domain"/>
    <property type="match status" value="1"/>
</dbReference>
<sequence>MNSAERQAQIGMQLSTAEKPITATSFAEQFGVSRQTVVGDIALMRARGEDLVATPRGYMYVKETRHQAVIVCRHEPAQAGDEMSRIVDNGGALLDVIVDHPLYGQLRGELQIRTHAEINLFLGRMKKNQGKMLSELTDGVHLHTIAYETPDQLTAIKDALRKAGYLYEETSR</sequence>
<dbReference type="InterPro" id="IPR036390">
    <property type="entry name" value="WH_DNA-bd_sf"/>
</dbReference>
<protein>
    <submittedName>
        <fullName evidence="3">Transcription repressor NadR</fullName>
    </submittedName>
</protein>
<feature type="domain" description="Helix-turn-helix type 11" evidence="2">
    <location>
        <begin position="6"/>
        <end position="58"/>
    </location>
</feature>
<organism evidence="3 4">
    <name type="scientific">Lacticaseibacillus jixianensis</name>
    <dbReference type="NCBI Taxonomy" id="2486012"/>
    <lineage>
        <taxon>Bacteria</taxon>
        <taxon>Bacillati</taxon>
        <taxon>Bacillota</taxon>
        <taxon>Bacilli</taxon>
        <taxon>Lactobacillales</taxon>
        <taxon>Lactobacillaceae</taxon>
        <taxon>Lacticaseibacillus</taxon>
    </lineage>
</organism>
<dbReference type="Gene3D" id="3.30.1340.20">
    <property type="entry name" value="3H domain"/>
    <property type="match status" value="1"/>
</dbReference>
<dbReference type="PANTHER" id="PTHR40068:SF1">
    <property type="entry name" value="TRANSCRIPTION REPRESSOR NIAR-RELATED"/>
    <property type="match status" value="1"/>
</dbReference>
<name>A0ABW4B6K3_9LACO</name>
<dbReference type="Pfam" id="PF08279">
    <property type="entry name" value="HTH_11"/>
    <property type="match status" value="1"/>
</dbReference>
<dbReference type="InterPro" id="IPR035922">
    <property type="entry name" value="3H_dom_sf"/>
</dbReference>
<evidence type="ECO:0000259" key="2">
    <source>
        <dbReference type="Pfam" id="PF08279"/>
    </source>
</evidence>
<dbReference type="InterPro" id="IPR026043">
    <property type="entry name" value="NadR"/>
</dbReference>
<keyword evidence="4" id="KW-1185">Reference proteome</keyword>
<dbReference type="RefSeq" id="WP_125585278.1">
    <property type="nucleotide sequence ID" value="NZ_JBHTMO010000003.1"/>
</dbReference>
<evidence type="ECO:0000259" key="1">
    <source>
        <dbReference type="Pfam" id="PF02829"/>
    </source>
</evidence>
<proteinExistence type="predicted"/>
<dbReference type="PANTHER" id="PTHR40068">
    <property type="entry name" value="TRANSCRIPTION REPRESSOR NIAR-RELATED"/>
    <property type="match status" value="1"/>
</dbReference>
<dbReference type="Gene3D" id="1.10.10.10">
    <property type="entry name" value="Winged helix-like DNA-binding domain superfamily/Winged helix DNA-binding domain"/>
    <property type="match status" value="1"/>
</dbReference>
<dbReference type="InterPro" id="IPR013196">
    <property type="entry name" value="HTH_11"/>
</dbReference>
<dbReference type="Pfam" id="PF02829">
    <property type="entry name" value="3H"/>
    <property type="match status" value="1"/>
</dbReference>
<evidence type="ECO:0000313" key="3">
    <source>
        <dbReference type="EMBL" id="MFD1392321.1"/>
    </source>
</evidence>
<dbReference type="PIRSF" id="PIRSF037847">
    <property type="entry name" value="NiaR"/>
    <property type="match status" value="1"/>
</dbReference>
<feature type="domain" description="3H" evidence="1">
    <location>
        <begin position="70"/>
        <end position="166"/>
    </location>
</feature>